<evidence type="ECO:0000313" key="2">
    <source>
        <dbReference type="Proteomes" id="UP000308600"/>
    </source>
</evidence>
<dbReference type="Proteomes" id="UP000308600">
    <property type="component" value="Unassembled WGS sequence"/>
</dbReference>
<keyword evidence="2" id="KW-1185">Reference proteome</keyword>
<sequence length="305" mass="35142">MARYKLKPEIVYLMDTTTHRRLRDLLKWAELRQYLENPIYAVLDEILWRFTSTLEAEASIVYPYPQHRLIPHKLARNQAINTIKDATPDFSITVSPTSLGPESFVALFEVKRLCHPNRLYSRHPTIATPHMIFWVNNRSMSIACDNFRKHIEQIVLQAYCGFTCSNQQSICHIFVCGFYFWLIEFRRPANVQVSTSHTPSTFTKALLGQLMPKSSLNVIFSAADIFEYVSLPLKFSPEWKHALQMACDSVNITQKSEAGLFAIGAQTEFSFPVRTLEMARSDIDTWYAAEVPKATATFHNPNNRR</sequence>
<evidence type="ECO:0000313" key="1">
    <source>
        <dbReference type="EMBL" id="TFK59011.1"/>
    </source>
</evidence>
<proteinExistence type="predicted"/>
<reference evidence="1 2" key="1">
    <citation type="journal article" date="2019" name="Nat. Ecol. Evol.">
        <title>Megaphylogeny resolves global patterns of mushroom evolution.</title>
        <authorList>
            <person name="Varga T."/>
            <person name="Krizsan K."/>
            <person name="Foldi C."/>
            <person name="Dima B."/>
            <person name="Sanchez-Garcia M."/>
            <person name="Sanchez-Ramirez S."/>
            <person name="Szollosi G.J."/>
            <person name="Szarkandi J.G."/>
            <person name="Papp V."/>
            <person name="Albert L."/>
            <person name="Andreopoulos W."/>
            <person name="Angelini C."/>
            <person name="Antonin V."/>
            <person name="Barry K.W."/>
            <person name="Bougher N.L."/>
            <person name="Buchanan P."/>
            <person name="Buyck B."/>
            <person name="Bense V."/>
            <person name="Catcheside P."/>
            <person name="Chovatia M."/>
            <person name="Cooper J."/>
            <person name="Damon W."/>
            <person name="Desjardin D."/>
            <person name="Finy P."/>
            <person name="Geml J."/>
            <person name="Haridas S."/>
            <person name="Hughes K."/>
            <person name="Justo A."/>
            <person name="Karasinski D."/>
            <person name="Kautmanova I."/>
            <person name="Kiss B."/>
            <person name="Kocsube S."/>
            <person name="Kotiranta H."/>
            <person name="LaButti K.M."/>
            <person name="Lechner B.E."/>
            <person name="Liimatainen K."/>
            <person name="Lipzen A."/>
            <person name="Lukacs Z."/>
            <person name="Mihaltcheva S."/>
            <person name="Morgado L.N."/>
            <person name="Niskanen T."/>
            <person name="Noordeloos M.E."/>
            <person name="Ohm R.A."/>
            <person name="Ortiz-Santana B."/>
            <person name="Ovrebo C."/>
            <person name="Racz N."/>
            <person name="Riley R."/>
            <person name="Savchenko A."/>
            <person name="Shiryaev A."/>
            <person name="Soop K."/>
            <person name="Spirin V."/>
            <person name="Szebenyi C."/>
            <person name="Tomsovsky M."/>
            <person name="Tulloss R.E."/>
            <person name="Uehling J."/>
            <person name="Grigoriev I.V."/>
            <person name="Vagvolgyi C."/>
            <person name="Papp T."/>
            <person name="Martin F.M."/>
            <person name="Miettinen O."/>
            <person name="Hibbett D.S."/>
            <person name="Nagy L.G."/>
        </authorList>
    </citation>
    <scope>NUCLEOTIDE SEQUENCE [LARGE SCALE GENOMIC DNA]</scope>
    <source>
        <strain evidence="1 2">NL-1719</strain>
    </source>
</reference>
<gene>
    <name evidence="1" type="ORF">BDN72DRAFT_966183</name>
</gene>
<protein>
    <submittedName>
        <fullName evidence="1">Uncharacterized protein</fullName>
    </submittedName>
</protein>
<accession>A0ACD3A036</accession>
<dbReference type="EMBL" id="ML209107">
    <property type="protein sequence ID" value="TFK59011.1"/>
    <property type="molecule type" value="Genomic_DNA"/>
</dbReference>
<organism evidence="1 2">
    <name type="scientific">Pluteus cervinus</name>
    <dbReference type="NCBI Taxonomy" id="181527"/>
    <lineage>
        <taxon>Eukaryota</taxon>
        <taxon>Fungi</taxon>
        <taxon>Dikarya</taxon>
        <taxon>Basidiomycota</taxon>
        <taxon>Agaricomycotina</taxon>
        <taxon>Agaricomycetes</taxon>
        <taxon>Agaricomycetidae</taxon>
        <taxon>Agaricales</taxon>
        <taxon>Pluteineae</taxon>
        <taxon>Pluteaceae</taxon>
        <taxon>Pluteus</taxon>
    </lineage>
</organism>
<name>A0ACD3A036_9AGAR</name>